<evidence type="ECO:0000313" key="3">
    <source>
        <dbReference type="Proteomes" id="UP000053558"/>
    </source>
</evidence>
<comment type="caution">
    <text evidence="2">The sequence shown here is derived from an EMBL/GenBank/DDBJ whole genome shotgun (WGS) entry which is preliminary data.</text>
</comment>
<feature type="compositionally biased region" description="Low complexity" evidence="1">
    <location>
        <begin position="749"/>
        <end position="758"/>
    </location>
</feature>
<accession>A0A5M3N391</accession>
<feature type="region of interest" description="Disordered" evidence="1">
    <location>
        <begin position="293"/>
        <end position="315"/>
    </location>
</feature>
<organism evidence="2 3">
    <name type="scientific">Coniophora puteana (strain RWD-64-598)</name>
    <name type="common">Brown rot fungus</name>
    <dbReference type="NCBI Taxonomy" id="741705"/>
    <lineage>
        <taxon>Eukaryota</taxon>
        <taxon>Fungi</taxon>
        <taxon>Dikarya</taxon>
        <taxon>Basidiomycota</taxon>
        <taxon>Agaricomycotina</taxon>
        <taxon>Agaricomycetes</taxon>
        <taxon>Agaricomycetidae</taxon>
        <taxon>Boletales</taxon>
        <taxon>Coniophorineae</taxon>
        <taxon>Coniophoraceae</taxon>
        <taxon>Coniophora</taxon>
    </lineage>
</organism>
<dbReference type="Proteomes" id="UP000053558">
    <property type="component" value="Unassembled WGS sequence"/>
</dbReference>
<dbReference type="Pfam" id="PF10336">
    <property type="entry name" value="DUF2420"/>
    <property type="match status" value="1"/>
</dbReference>
<dbReference type="GeneID" id="19200716"/>
<keyword evidence="3" id="KW-1185">Reference proteome</keyword>
<name>A0A5M3N391_CONPW</name>
<feature type="compositionally biased region" description="Basic and acidic residues" evidence="1">
    <location>
        <begin position="449"/>
        <end position="482"/>
    </location>
</feature>
<dbReference type="OMA" id="DNLYCRE"/>
<feature type="region of interest" description="Disordered" evidence="1">
    <location>
        <begin position="748"/>
        <end position="882"/>
    </location>
</feature>
<proteinExistence type="predicted"/>
<feature type="compositionally biased region" description="Low complexity" evidence="1">
    <location>
        <begin position="295"/>
        <end position="312"/>
    </location>
</feature>
<feature type="region of interest" description="Disordered" evidence="1">
    <location>
        <begin position="431"/>
        <end position="499"/>
    </location>
</feature>
<feature type="compositionally biased region" description="Acidic residues" evidence="1">
    <location>
        <begin position="786"/>
        <end position="818"/>
    </location>
</feature>
<gene>
    <name evidence="2" type="ORF">CONPUDRAFT_135136</name>
</gene>
<reference evidence="3" key="1">
    <citation type="journal article" date="2012" name="Science">
        <title>The Paleozoic origin of enzymatic lignin decomposition reconstructed from 31 fungal genomes.</title>
        <authorList>
            <person name="Floudas D."/>
            <person name="Binder M."/>
            <person name="Riley R."/>
            <person name="Barry K."/>
            <person name="Blanchette R.A."/>
            <person name="Henrissat B."/>
            <person name="Martinez A.T."/>
            <person name="Otillar R."/>
            <person name="Spatafora J.W."/>
            <person name="Yadav J.S."/>
            <person name="Aerts A."/>
            <person name="Benoit I."/>
            <person name="Boyd A."/>
            <person name="Carlson A."/>
            <person name="Copeland A."/>
            <person name="Coutinho P.M."/>
            <person name="de Vries R.P."/>
            <person name="Ferreira P."/>
            <person name="Findley K."/>
            <person name="Foster B."/>
            <person name="Gaskell J."/>
            <person name="Glotzer D."/>
            <person name="Gorecki P."/>
            <person name="Heitman J."/>
            <person name="Hesse C."/>
            <person name="Hori C."/>
            <person name="Igarashi K."/>
            <person name="Jurgens J.A."/>
            <person name="Kallen N."/>
            <person name="Kersten P."/>
            <person name="Kohler A."/>
            <person name="Kuees U."/>
            <person name="Kumar T.K.A."/>
            <person name="Kuo A."/>
            <person name="LaButti K."/>
            <person name="Larrondo L.F."/>
            <person name="Lindquist E."/>
            <person name="Ling A."/>
            <person name="Lombard V."/>
            <person name="Lucas S."/>
            <person name="Lundell T."/>
            <person name="Martin R."/>
            <person name="McLaughlin D.J."/>
            <person name="Morgenstern I."/>
            <person name="Morin E."/>
            <person name="Murat C."/>
            <person name="Nagy L.G."/>
            <person name="Nolan M."/>
            <person name="Ohm R.A."/>
            <person name="Patyshakuliyeva A."/>
            <person name="Rokas A."/>
            <person name="Ruiz-Duenas F.J."/>
            <person name="Sabat G."/>
            <person name="Salamov A."/>
            <person name="Samejima M."/>
            <person name="Schmutz J."/>
            <person name="Slot J.C."/>
            <person name="St John F."/>
            <person name="Stenlid J."/>
            <person name="Sun H."/>
            <person name="Sun S."/>
            <person name="Syed K."/>
            <person name="Tsang A."/>
            <person name="Wiebenga A."/>
            <person name="Young D."/>
            <person name="Pisabarro A."/>
            <person name="Eastwood D.C."/>
            <person name="Martin F."/>
            <person name="Cullen D."/>
            <person name="Grigoriev I.V."/>
            <person name="Hibbett D.S."/>
        </authorList>
    </citation>
    <scope>NUCLEOTIDE SEQUENCE [LARGE SCALE GENOMIC DNA]</scope>
    <source>
        <strain evidence="3">RWD-64-598 SS2</strain>
    </source>
</reference>
<feature type="compositionally biased region" description="Polar residues" evidence="1">
    <location>
        <begin position="829"/>
        <end position="838"/>
    </location>
</feature>
<feature type="compositionally biased region" description="Acidic residues" evidence="1">
    <location>
        <begin position="855"/>
        <end position="870"/>
    </location>
</feature>
<feature type="region of interest" description="Disordered" evidence="1">
    <location>
        <begin position="549"/>
        <end position="571"/>
    </location>
</feature>
<feature type="region of interest" description="Disordered" evidence="1">
    <location>
        <begin position="637"/>
        <end position="733"/>
    </location>
</feature>
<feature type="compositionally biased region" description="Basic and acidic residues" evidence="1">
    <location>
        <begin position="230"/>
        <end position="244"/>
    </location>
</feature>
<sequence length="882" mass="95707">MATMMADTVDTQMSDYDMDMLMQSASNEVLADASMDHDGHDDDAVSVEVDMEHYDEQQYEYDMEDADHAEEHYSEHIDAEVHDAPPMHPFPDMPQSTFPPSINPSPHLGATLSPEHPDIPLEESLPVEIPQSTENLLILDHVPSASSDSVELELAHSELPTDLPTSGEDNSHNEVPVYGEHSEVLSNPLPHVEEPADTSHASNPWHLSSEEHNEEHPEEPAQNSNVPVPPEEHVVPGSASHEEVTTEEQAQDGGDPHEISEGVYIDPPPPVILSIEGYETGYTLFNQAVADADNSQTQTQSQSQLQDSSTESDPSVILHQQPTLYYEPLSTVVSALRECYSQTILAPLVRGGAELVVDVPVLELSVSEDNVYIREITLHDLNILHDFRDGNEGELLHIHLRAAPGPRFVARYHALREQVARLGLEAETEVENAAAAVDDSGEEEGTEGSSDHQEGETERDNRRDKPDEHPYQRAEDDHEHGVSLDTPKTSLPPALQSSDNFQLSDDAAYHPVHNDHNTAEALENEGDYVEQVPDNAEDHQAVEDFSVEQAAEAGSHTEDQTGTVEPRAEGNRDDLDAAVQLVDQTAGLQHTNGQQYGGEHAEYEDNVAPEEYEEDGVSASVEGVNGGVADDDEKVEEHAAGASTTEGVSTEETSVPSTAVDETQIPLPGTDADDDEDYGEEGNLGTYYDPIVVNAAEELQDAEDQSSANIKSGGAKSDGLTSREFAISADESDSNFVALLEREADEAAELNQAAENQLFGDALDDAPDEGANEADEASQEGLEQVDNAEDQPWDDSDADGEEDWGDEDADEGEADPPDADSPGDASSSQSSGTLSSAGQLARTASPLKSKRTYDEVDYEDEELIEADDEPLSSPDTKRPRVQ</sequence>
<feature type="compositionally biased region" description="Acidic residues" evidence="1">
    <location>
        <begin position="671"/>
        <end position="680"/>
    </location>
</feature>
<dbReference type="OrthoDB" id="2507795at2759"/>
<feature type="region of interest" description="Disordered" evidence="1">
    <location>
        <begin position="187"/>
        <end position="266"/>
    </location>
</feature>
<evidence type="ECO:0000313" key="2">
    <source>
        <dbReference type="EMBL" id="EIW85371.1"/>
    </source>
</evidence>
<dbReference type="EMBL" id="JH711574">
    <property type="protein sequence ID" value="EIW85371.1"/>
    <property type="molecule type" value="Genomic_DNA"/>
</dbReference>
<protein>
    <submittedName>
        <fullName evidence="2">Uncharacterized protein</fullName>
    </submittedName>
</protein>
<dbReference type="InterPro" id="IPR018822">
    <property type="entry name" value="UPF0646"/>
</dbReference>
<dbReference type="AlphaFoldDB" id="A0A5M3N391"/>
<feature type="compositionally biased region" description="Low complexity" evidence="1">
    <location>
        <begin position="641"/>
        <end position="660"/>
    </location>
</feature>
<feature type="compositionally biased region" description="Basic and acidic residues" evidence="1">
    <location>
        <begin position="208"/>
        <end position="219"/>
    </location>
</feature>
<dbReference type="RefSeq" id="XP_007764875.1">
    <property type="nucleotide sequence ID" value="XM_007766685.1"/>
</dbReference>
<feature type="compositionally biased region" description="Acidic residues" evidence="1">
    <location>
        <begin position="762"/>
        <end position="778"/>
    </location>
</feature>
<evidence type="ECO:0000256" key="1">
    <source>
        <dbReference type="SAM" id="MobiDB-lite"/>
    </source>
</evidence>
<dbReference type="KEGG" id="cput:CONPUDRAFT_135136"/>